<keyword evidence="5 9" id="KW-0067">ATP-binding</keyword>
<dbReference type="InterPro" id="IPR017441">
    <property type="entry name" value="Protein_kinase_ATP_BS"/>
</dbReference>
<feature type="binding site" evidence="9">
    <location>
        <begin position="181"/>
        <end position="182"/>
    </location>
    <ligand>
        <name>ATP</name>
        <dbReference type="ChEBI" id="CHEBI:30616"/>
    </ligand>
</feature>
<evidence type="ECO:0000256" key="13">
    <source>
        <dbReference type="RuleBase" id="RU367134"/>
    </source>
</evidence>
<dbReference type="AlphaFoldDB" id="A0A1Z5JJY5"/>
<feature type="region of interest" description="Disordered" evidence="14">
    <location>
        <begin position="1"/>
        <end position="39"/>
    </location>
</feature>
<keyword evidence="1 12" id="KW-0723">Serine/threonine-protein kinase</keyword>
<evidence type="ECO:0000256" key="1">
    <source>
        <dbReference type="ARBA" id="ARBA00022527"/>
    </source>
</evidence>
<dbReference type="PANTHER" id="PTHR24350">
    <property type="entry name" value="SERINE/THREONINE-PROTEIN KINASE IAL-RELATED"/>
    <property type="match status" value="1"/>
</dbReference>
<gene>
    <name evidence="16" type="ORF">FisN_1Hh530</name>
</gene>
<dbReference type="GO" id="GO:0004674">
    <property type="term" value="F:protein serine/threonine kinase activity"/>
    <property type="evidence" value="ECO:0007669"/>
    <property type="project" value="UniProtKB-KW"/>
</dbReference>
<feature type="binding site" evidence="9">
    <location>
        <position position="64"/>
    </location>
    <ligand>
        <name>ATP</name>
        <dbReference type="ChEBI" id="CHEBI:30616"/>
    </ligand>
</feature>
<organism evidence="16 17">
    <name type="scientific">Fistulifera solaris</name>
    <name type="common">Oleaginous diatom</name>
    <dbReference type="NCBI Taxonomy" id="1519565"/>
    <lineage>
        <taxon>Eukaryota</taxon>
        <taxon>Sar</taxon>
        <taxon>Stramenopiles</taxon>
        <taxon>Ochrophyta</taxon>
        <taxon>Bacillariophyta</taxon>
        <taxon>Bacillariophyceae</taxon>
        <taxon>Bacillariophycidae</taxon>
        <taxon>Naviculales</taxon>
        <taxon>Naviculaceae</taxon>
        <taxon>Fistulifera</taxon>
    </lineage>
</organism>
<dbReference type="PROSITE" id="PS50011">
    <property type="entry name" value="PROTEIN_KINASE_DOM"/>
    <property type="match status" value="1"/>
</dbReference>
<feature type="binding site" evidence="9 11">
    <location>
        <position position="83"/>
    </location>
    <ligand>
        <name>ATP</name>
        <dbReference type="ChEBI" id="CHEBI:30616"/>
    </ligand>
</feature>
<comment type="catalytic activity">
    <reaction evidence="7 13">
        <text>L-seryl-[protein] + ATP = O-phospho-L-seryl-[protein] + ADP + H(+)</text>
        <dbReference type="Rhea" id="RHEA:17989"/>
        <dbReference type="Rhea" id="RHEA-COMP:9863"/>
        <dbReference type="Rhea" id="RHEA-COMP:11604"/>
        <dbReference type="ChEBI" id="CHEBI:15378"/>
        <dbReference type="ChEBI" id="CHEBI:29999"/>
        <dbReference type="ChEBI" id="CHEBI:30616"/>
        <dbReference type="ChEBI" id="CHEBI:83421"/>
        <dbReference type="ChEBI" id="CHEBI:456216"/>
        <dbReference type="EC" id="2.7.11.1"/>
    </reaction>
</comment>
<dbReference type="EC" id="2.7.11.1" evidence="13"/>
<feature type="active site" description="Proton acceptor" evidence="8">
    <location>
        <position position="177"/>
    </location>
</feature>
<protein>
    <recommendedName>
        <fullName evidence="13">Aurora kinase</fullName>
        <ecNumber evidence="13">2.7.11.1</ecNumber>
    </recommendedName>
</protein>
<dbReference type="SUPFAM" id="SSF56112">
    <property type="entry name" value="Protein kinase-like (PK-like)"/>
    <property type="match status" value="1"/>
</dbReference>
<evidence type="ECO:0000256" key="7">
    <source>
        <dbReference type="ARBA" id="ARBA00048679"/>
    </source>
</evidence>
<comment type="caution">
    <text evidence="16">The sequence shown here is derived from an EMBL/GenBank/DDBJ whole genome shotgun (WGS) entry which is preliminary data.</text>
</comment>
<evidence type="ECO:0000256" key="5">
    <source>
        <dbReference type="ARBA" id="ARBA00022840"/>
    </source>
</evidence>
<evidence type="ECO:0000313" key="16">
    <source>
        <dbReference type="EMBL" id="GAX14330.1"/>
    </source>
</evidence>
<feature type="binding site" evidence="9">
    <location>
        <position position="195"/>
    </location>
    <ligand>
        <name>ATP</name>
        <dbReference type="ChEBI" id="CHEBI:30616"/>
    </ligand>
</feature>
<dbReference type="Gene3D" id="3.30.200.20">
    <property type="entry name" value="Phosphorylase Kinase, domain 1"/>
    <property type="match status" value="1"/>
</dbReference>
<dbReference type="OrthoDB" id="377346at2759"/>
<accession>A0A1Z5JJY5</accession>
<dbReference type="PROSITE" id="PS00107">
    <property type="entry name" value="PROTEIN_KINASE_ATP"/>
    <property type="match status" value="1"/>
</dbReference>
<reference evidence="16 17" key="1">
    <citation type="journal article" date="2015" name="Plant Cell">
        <title>Oil accumulation by the oleaginous diatom Fistulifera solaris as revealed by the genome and transcriptome.</title>
        <authorList>
            <person name="Tanaka T."/>
            <person name="Maeda Y."/>
            <person name="Veluchamy A."/>
            <person name="Tanaka M."/>
            <person name="Abida H."/>
            <person name="Marechal E."/>
            <person name="Bowler C."/>
            <person name="Muto M."/>
            <person name="Sunaga Y."/>
            <person name="Tanaka M."/>
            <person name="Yoshino T."/>
            <person name="Taniguchi T."/>
            <person name="Fukuda Y."/>
            <person name="Nemoto M."/>
            <person name="Matsumoto M."/>
            <person name="Wong P.S."/>
            <person name="Aburatani S."/>
            <person name="Fujibuchi W."/>
        </authorList>
    </citation>
    <scope>NUCLEOTIDE SEQUENCE [LARGE SCALE GENOMIC DNA]</scope>
    <source>
        <strain evidence="16 17">JPCC DA0580</strain>
    </source>
</reference>
<dbReference type="GO" id="GO:0106310">
    <property type="term" value="F:protein serine kinase activity"/>
    <property type="evidence" value="ECO:0007669"/>
    <property type="project" value="RHEA"/>
</dbReference>
<evidence type="ECO:0000256" key="12">
    <source>
        <dbReference type="RuleBase" id="RU000304"/>
    </source>
</evidence>
<dbReference type="Pfam" id="PF00069">
    <property type="entry name" value="Pkinase"/>
    <property type="match status" value="1"/>
</dbReference>
<sequence length="310" mass="35825">MDKENRTDLNFASLHSGEKSKSNFPDSKGAFEAKVKESDTDKAARGQRWCLDDFEIGKPLGKGKFGSVYLAREKKSKYIVALKVLDKSQLVRANVEHQLRREIEIQSHLRHPNILRMYGYFYDSKRIYLILEFSPGGELYKQLTKKGKFSERLSAKFISDLAFALDYCHSKHVIHRDIKPENLLVGVNDDIKIADFGWSVHAPTSRRNTLCGTLDYLAPEMVEGREHDKQIDVWSLGVLLYEFLVGNPPFEAENHSATYRRISRIDLRFPRHVPTDAQDLIRRLLVKDPTKRMSLEEVPRHPWVVRNLSS</sequence>
<dbReference type="PIRSF" id="PIRSF000654">
    <property type="entry name" value="Integrin-linked_kinase"/>
    <property type="match status" value="1"/>
</dbReference>
<dbReference type="PROSITE" id="PS00108">
    <property type="entry name" value="PROTEIN_KINASE_ST"/>
    <property type="match status" value="1"/>
</dbReference>
<dbReference type="GO" id="GO:0005524">
    <property type="term" value="F:ATP binding"/>
    <property type="evidence" value="ECO:0007669"/>
    <property type="project" value="UniProtKB-UniRule"/>
</dbReference>
<keyword evidence="4 13" id="KW-0418">Kinase</keyword>
<dbReference type="EMBL" id="BDSP01000078">
    <property type="protein sequence ID" value="GAX14330.1"/>
    <property type="molecule type" value="Genomic_DNA"/>
</dbReference>
<feature type="domain" description="Protein kinase" evidence="15">
    <location>
        <begin position="54"/>
        <end position="304"/>
    </location>
</feature>
<evidence type="ECO:0000256" key="6">
    <source>
        <dbReference type="ARBA" id="ARBA00047899"/>
    </source>
</evidence>
<dbReference type="InterPro" id="IPR008271">
    <property type="entry name" value="Ser/Thr_kinase_AS"/>
</dbReference>
<evidence type="ECO:0000313" key="17">
    <source>
        <dbReference type="Proteomes" id="UP000198406"/>
    </source>
</evidence>
<evidence type="ECO:0000259" key="15">
    <source>
        <dbReference type="PROSITE" id="PS50011"/>
    </source>
</evidence>
<dbReference type="FunFam" id="1.10.510.10:FF:000235">
    <property type="entry name" value="Serine/threonine-protein kinase ark1"/>
    <property type="match status" value="1"/>
</dbReference>
<proteinExistence type="inferred from homology"/>
<name>A0A1Z5JJY5_FISSO</name>
<dbReference type="FunCoup" id="A0A1Z5JJY5">
    <property type="interactions" value="70"/>
</dbReference>
<evidence type="ECO:0000256" key="2">
    <source>
        <dbReference type="ARBA" id="ARBA00022679"/>
    </source>
</evidence>
<feature type="cross-link" description="Glycyl lysine isopeptide (Lys-Gly) (interchain with G-Cter in SUMO2)" evidence="10">
    <location>
        <position position="179"/>
    </location>
</feature>
<evidence type="ECO:0000256" key="10">
    <source>
        <dbReference type="PIRSR" id="PIRSR630616-3"/>
    </source>
</evidence>
<evidence type="ECO:0000256" key="14">
    <source>
        <dbReference type="SAM" id="MobiDB-lite"/>
    </source>
</evidence>
<comment type="catalytic activity">
    <reaction evidence="6 13">
        <text>L-threonyl-[protein] + ATP = O-phospho-L-threonyl-[protein] + ADP + H(+)</text>
        <dbReference type="Rhea" id="RHEA:46608"/>
        <dbReference type="Rhea" id="RHEA-COMP:11060"/>
        <dbReference type="Rhea" id="RHEA-COMP:11605"/>
        <dbReference type="ChEBI" id="CHEBI:15378"/>
        <dbReference type="ChEBI" id="CHEBI:30013"/>
        <dbReference type="ChEBI" id="CHEBI:30616"/>
        <dbReference type="ChEBI" id="CHEBI:61977"/>
        <dbReference type="ChEBI" id="CHEBI:456216"/>
        <dbReference type="EC" id="2.7.11.1"/>
    </reaction>
</comment>
<evidence type="ECO:0000256" key="8">
    <source>
        <dbReference type="PIRSR" id="PIRSR630616-1"/>
    </source>
</evidence>
<keyword evidence="17" id="KW-1185">Reference proteome</keyword>
<evidence type="ECO:0000256" key="4">
    <source>
        <dbReference type="ARBA" id="ARBA00022777"/>
    </source>
</evidence>
<comment type="similarity">
    <text evidence="13">Belongs to the protein kinase superfamily. Ser/Thr protein kinase family. Aurora subfamily.</text>
</comment>
<dbReference type="InParanoid" id="A0A1Z5JJY5"/>
<feature type="compositionally biased region" description="Basic and acidic residues" evidence="14">
    <location>
        <begin position="29"/>
        <end position="39"/>
    </location>
</feature>
<dbReference type="InterPro" id="IPR011009">
    <property type="entry name" value="Kinase-like_dom_sf"/>
</dbReference>
<dbReference type="Gene3D" id="1.10.510.10">
    <property type="entry name" value="Transferase(Phosphotransferase) domain 1"/>
    <property type="match status" value="1"/>
</dbReference>
<evidence type="ECO:0000256" key="11">
    <source>
        <dbReference type="PROSITE-ProRule" id="PRU10141"/>
    </source>
</evidence>
<dbReference type="CDD" id="cd14007">
    <property type="entry name" value="STKc_Aurora"/>
    <property type="match status" value="1"/>
</dbReference>
<keyword evidence="2 13" id="KW-0808">Transferase</keyword>
<dbReference type="InterPro" id="IPR030616">
    <property type="entry name" value="Aur-like"/>
</dbReference>
<dbReference type="InterPro" id="IPR000719">
    <property type="entry name" value="Prot_kinase_dom"/>
</dbReference>
<evidence type="ECO:0000256" key="9">
    <source>
        <dbReference type="PIRSR" id="PIRSR630616-2"/>
    </source>
</evidence>
<dbReference type="SMART" id="SM00220">
    <property type="entry name" value="S_TKc"/>
    <property type="match status" value="1"/>
</dbReference>
<dbReference type="Proteomes" id="UP000198406">
    <property type="component" value="Unassembled WGS sequence"/>
</dbReference>
<evidence type="ECO:0000256" key="3">
    <source>
        <dbReference type="ARBA" id="ARBA00022741"/>
    </source>
</evidence>
<dbReference type="FunFam" id="3.30.200.20:FF:000042">
    <property type="entry name" value="Aurora kinase A"/>
    <property type="match status" value="1"/>
</dbReference>
<keyword evidence="3 9" id="KW-0547">Nucleotide-binding</keyword>